<evidence type="ECO:0000313" key="3">
    <source>
        <dbReference type="Proteomes" id="UP000295274"/>
    </source>
</evidence>
<dbReference type="Proteomes" id="UP000295274">
    <property type="component" value="Unassembled WGS sequence"/>
</dbReference>
<accession>A0A4R7DCT1</accession>
<proteinExistence type="predicted"/>
<gene>
    <name evidence="2" type="ORF">DFQ03_0467</name>
</gene>
<reference evidence="2 3" key="1">
    <citation type="submission" date="2019-03" db="EMBL/GenBank/DDBJ databases">
        <title>Genomic Encyclopedia of Type Strains, Phase III (KMG-III): the genomes of soil and plant-associated and newly described type strains.</title>
        <authorList>
            <person name="Whitman W."/>
        </authorList>
    </citation>
    <scope>NUCLEOTIDE SEQUENCE [LARGE SCALE GENOMIC DNA]</scope>
    <source>
        <strain evidence="2 3">CECT 8455</strain>
    </source>
</reference>
<dbReference type="EMBL" id="SNZW01000011">
    <property type="protein sequence ID" value="TDS18757.1"/>
    <property type="molecule type" value="Genomic_DNA"/>
</dbReference>
<evidence type="ECO:0000313" key="2">
    <source>
        <dbReference type="EMBL" id="TDS18757.1"/>
    </source>
</evidence>
<evidence type="ECO:0000256" key="1">
    <source>
        <dbReference type="SAM" id="Phobius"/>
    </source>
</evidence>
<keyword evidence="1" id="KW-0812">Transmembrane</keyword>
<keyword evidence="3" id="KW-1185">Reference proteome</keyword>
<keyword evidence="1" id="KW-0472">Membrane</keyword>
<dbReference type="AlphaFoldDB" id="A0A4R7DCT1"/>
<name>A0A4R7DCT1_9FLAO</name>
<dbReference type="InterPro" id="IPR045749">
    <property type="entry name" value="DUF6090"/>
</dbReference>
<comment type="caution">
    <text evidence="2">The sequence shown here is derived from an EMBL/GenBank/DDBJ whole genome shotgun (WGS) entry which is preliminary data.</text>
</comment>
<dbReference type="Pfam" id="PF19578">
    <property type="entry name" value="DUF6090"/>
    <property type="match status" value="1"/>
</dbReference>
<protein>
    <submittedName>
        <fullName evidence="2">Uncharacterized protein</fullName>
    </submittedName>
</protein>
<sequence>MLTENKFGKYLIYALGEIILVVVGILIAVAINNGQQNKNLLKKEQTYLKGLQEEFKTSKLKLNELLEVNKQNYLGAKTIMENISNPNISLNEKQFSELLFRSFSSDISFNANNSLLNEIINSGSLKDITNSKLRIRLTNWKSTLEDIARQEEELGNQRVKVLDMFRTNKNSIKTIFEQTNPNSEINFHQTKSSVSNLNLLESLEFENNILMFYLTSKATETSHYDPLMKELNSILELLQTEIK</sequence>
<keyword evidence="1" id="KW-1133">Transmembrane helix</keyword>
<feature type="transmembrane region" description="Helical" evidence="1">
    <location>
        <begin position="12"/>
        <end position="31"/>
    </location>
</feature>
<organism evidence="2 3">
    <name type="scientific">Maribacter caenipelagi</name>
    <dbReference type="NCBI Taxonomy" id="1447781"/>
    <lineage>
        <taxon>Bacteria</taxon>
        <taxon>Pseudomonadati</taxon>
        <taxon>Bacteroidota</taxon>
        <taxon>Flavobacteriia</taxon>
        <taxon>Flavobacteriales</taxon>
        <taxon>Flavobacteriaceae</taxon>
        <taxon>Maribacter</taxon>
    </lineage>
</organism>